<dbReference type="InterPro" id="IPR005130">
    <property type="entry name" value="Ser_deHydtase-like_asu"/>
</dbReference>
<gene>
    <name evidence="2" type="ORF">QJ036_11440</name>
</gene>
<dbReference type="GO" id="GO:0019450">
    <property type="term" value="P:L-cysteine catabolic process to pyruvate"/>
    <property type="evidence" value="ECO:0007669"/>
    <property type="project" value="TreeGrafter"/>
</dbReference>
<organism evidence="2 3">
    <name type="scientific">Fusibacillus kribbianus</name>
    <dbReference type="NCBI Taxonomy" id="3044208"/>
    <lineage>
        <taxon>Bacteria</taxon>
        <taxon>Bacillati</taxon>
        <taxon>Bacillota</taxon>
        <taxon>Clostridia</taxon>
        <taxon>Lachnospirales</taxon>
        <taxon>Lachnospiraceae</taxon>
        <taxon>Fusibacillus</taxon>
    </lineage>
</organism>
<dbReference type="PANTHER" id="PTHR30501:SF2">
    <property type="entry name" value="UPF0597 PROTEIN YHAM"/>
    <property type="match status" value="1"/>
</dbReference>
<dbReference type="InterPro" id="IPR021144">
    <property type="entry name" value="UPF0597"/>
</dbReference>
<keyword evidence="2" id="KW-0456">Lyase</keyword>
<dbReference type="Pfam" id="PF03313">
    <property type="entry name" value="SDH_alpha"/>
    <property type="match status" value="1"/>
</dbReference>
<dbReference type="AlphaFoldDB" id="A0AAP4BDE7"/>
<evidence type="ECO:0000313" key="3">
    <source>
        <dbReference type="Proteomes" id="UP001300383"/>
    </source>
</evidence>
<dbReference type="EMBL" id="JASGBQ010000024">
    <property type="protein sequence ID" value="MDI9243078.1"/>
    <property type="molecule type" value="Genomic_DNA"/>
</dbReference>
<comment type="caution">
    <text evidence="2">The sequence shown here is derived from an EMBL/GenBank/DDBJ whole genome shotgun (WGS) entry which is preliminary data.</text>
</comment>
<feature type="domain" description="Serine dehydratase-like alpha subunit" evidence="1">
    <location>
        <begin position="239"/>
        <end position="447"/>
    </location>
</feature>
<dbReference type="PANTHER" id="PTHR30501">
    <property type="entry name" value="UPF0597 PROTEIN YHAM"/>
    <property type="match status" value="1"/>
</dbReference>
<dbReference type="GO" id="GO:0003941">
    <property type="term" value="F:L-serine ammonia-lyase activity"/>
    <property type="evidence" value="ECO:0007669"/>
    <property type="project" value="UniProtKB-EC"/>
</dbReference>
<proteinExistence type="predicted"/>
<protein>
    <submittedName>
        <fullName evidence="2">L-serine ammonia-lyase, iron-sulfur-dependent, subunit alpha</fullName>
        <ecNumber evidence="2">4.3.1.17</ecNumber>
    </submittedName>
</protein>
<reference evidence="2 3" key="1">
    <citation type="submission" date="2023-05" db="EMBL/GenBank/DDBJ databases">
        <title>[ruminococcus] sp. nov., isolated from a pig farm feces dump.</title>
        <authorList>
            <person name="Chang Y.-H."/>
        </authorList>
    </citation>
    <scope>NUCLEOTIDE SEQUENCE [LARGE SCALE GENOMIC DNA]</scope>
    <source>
        <strain evidence="2 3">YH-rum2234</strain>
    </source>
</reference>
<dbReference type="Proteomes" id="UP001300383">
    <property type="component" value="Unassembled WGS sequence"/>
</dbReference>
<dbReference type="EC" id="4.3.1.17" evidence="2"/>
<dbReference type="GO" id="GO:0080146">
    <property type="term" value="F:L-cysteine desulfhydrase activity"/>
    <property type="evidence" value="ECO:0007669"/>
    <property type="project" value="TreeGrafter"/>
</dbReference>
<name>A0AAP4BDE7_9FIRM</name>
<evidence type="ECO:0000259" key="1">
    <source>
        <dbReference type="Pfam" id="PF03313"/>
    </source>
</evidence>
<dbReference type="PIRSF" id="PIRSF006054">
    <property type="entry name" value="UCP006054"/>
    <property type="match status" value="1"/>
</dbReference>
<dbReference type="RefSeq" id="WP_283231502.1">
    <property type="nucleotide sequence ID" value="NZ_JASGBQ010000024.1"/>
</dbReference>
<keyword evidence="3" id="KW-1185">Reference proteome</keyword>
<evidence type="ECO:0000313" key="2">
    <source>
        <dbReference type="EMBL" id="MDI9243078.1"/>
    </source>
</evidence>
<accession>A0AAP4BDE7</accession>
<sequence>MHILTSLILDDMKPALGVTEPAAIALAVSYTRKYLGGSVKALTIALNSGMYKNAFTCGVPGVSDTGILISAALGLVAGQPEKGLEVLSGITGEERKAAKDLVSKGLIRAKLASISSDISIIATLETEEGWCEAAILHSHTNLQYVKVNGTLVYGLEPDEDGDHSRIEASAGSPTDTFAGAEKACLHPIHRFSLEELLHYTETVPAEELAPLLAAYQVNLELFSFSMASDRTVIARTLLSGNGGTVLSDDEKATAQLLSGGAIEGRVLGLDRPAMSITGSGAHGIICTMPLYAVQKCEGLSEELLLRATALSYLITMYIKEYSGRLSAFCGCGIAAGTGMACAVAWMKARGSGKEAAGCQDTAALLTRVINNMSAGITGMICDGGNHGCTMKSIVAVDAAWRAVDLALSGISIEPEHGICARRPEDTMRQMGLIADPGMKETERTILDIMTAKAERS</sequence>